<evidence type="ECO:0000313" key="2">
    <source>
        <dbReference type="EMBL" id="APG12538.1"/>
    </source>
</evidence>
<organism evidence="2 3">
    <name type="scientific">Bradyrhizobium japonicum</name>
    <dbReference type="NCBI Taxonomy" id="375"/>
    <lineage>
        <taxon>Bacteria</taxon>
        <taxon>Pseudomonadati</taxon>
        <taxon>Pseudomonadota</taxon>
        <taxon>Alphaproteobacteria</taxon>
        <taxon>Hyphomicrobiales</taxon>
        <taxon>Nitrobacteraceae</taxon>
        <taxon>Bradyrhizobium</taxon>
    </lineage>
</organism>
<sequence length="77" mass="8311">MTKLCLAVVVAATAFSGVALAAEKMEIACRVEYFKYCPSVVPGGGRIVACLNRYRSHIGNACKESMDAWVIDNKVRG</sequence>
<gene>
    <name evidence="2" type="ORF">BKD09_29800</name>
</gene>
<feature type="signal peptide" evidence="1">
    <location>
        <begin position="1"/>
        <end position="21"/>
    </location>
</feature>
<feature type="chain" id="PRO_5009853436" evidence="1">
    <location>
        <begin position="22"/>
        <end position="77"/>
    </location>
</feature>
<protein>
    <submittedName>
        <fullName evidence="2">Uncharacterized protein</fullName>
    </submittedName>
</protein>
<proteinExistence type="predicted"/>
<dbReference type="Proteomes" id="UP000181962">
    <property type="component" value="Chromosome"/>
</dbReference>
<dbReference type="EMBL" id="CP017637">
    <property type="protein sequence ID" value="APG12538.1"/>
    <property type="molecule type" value="Genomic_DNA"/>
</dbReference>
<keyword evidence="1" id="KW-0732">Signal</keyword>
<name>A0A1L3FGX3_BRAJP</name>
<evidence type="ECO:0000313" key="3">
    <source>
        <dbReference type="Proteomes" id="UP000181962"/>
    </source>
</evidence>
<dbReference type="AlphaFoldDB" id="A0A1L3FGX3"/>
<reference evidence="2 3" key="1">
    <citation type="submission" date="2016-11" db="EMBL/GenBank/DDBJ databases">
        <title>Complete Genome Sequence of Bradyrhizobium sp. strain J5, an isolated from soybean nodule in Hokkaido.</title>
        <authorList>
            <person name="Kanehara K."/>
        </authorList>
    </citation>
    <scope>NUCLEOTIDE SEQUENCE [LARGE SCALE GENOMIC DNA]</scope>
    <source>
        <strain evidence="2 3">J5</strain>
    </source>
</reference>
<evidence type="ECO:0000256" key="1">
    <source>
        <dbReference type="SAM" id="SignalP"/>
    </source>
</evidence>
<accession>A0A1L3FGX3</accession>